<reference evidence="5" key="1">
    <citation type="journal article" date="2019" name="Int. J. Syst. Evol. Microbiol.">
        <title>The Global Catalogue of Microorganisms (GCM) 10K type strain sequencing project: providing services to taxonomists for standard genome sequencing and annotation.</title>
        <authorList>
            <consortium name="The Broad Institute Genomics Platform"/>
            <consortium name="The Broad Institute Genome Sequencing Center for Infectious Disease"/>
            <person name="Wu L."/>
            <person name="Ma J."/>
        </authorList>
    </citation>
    <scope>NUCLEOTIDE SEQUENCE [LARGE SCALE GENOMIC DNA]</scope>
    <source>
        <strain evidence="5">JCM 9371</strain>
    </source>
</reference>
<dbReference type="GO" id="GO:0016491">
    <property type="term" value="F:oxidoreductase activity"/>
    <property type="evidence" value="ECO:0007669"/>
    <property type="project" value="UniProtKB-KW"/>
</dbReference>
<dbReference type="Gene3D" id="3.30.9.100">
    <property type="match status" value="1"/>
</dbReference>
<dbReference type="SUPFAM" id="SSF51905">
    <property type="entry name" value="FAD/NAD(P)-binding domain"/>
    <property type="match status" value="1"/>
</dbReference>
<comment type="similarity">
    <text evidence="3">Belongs to the flavin-dependent halogenase family. Bacterial tryptophan halogenase subfamily.</text>
</comment>
<evidence type="ECO:0000256" key="1">
    <source>
        <dbReference type="ARBA" id="ARBA00023002"/>
    </source>
</evidence>
<evidence type="ECO:0000313" key="5">
    <source>
        <dbReference type="Proteomes" id="UP001597063"/>
    </source>
</evidence>
<dbReference type="InterPro" id="IPR036188">
    <property type="entry name" value="FAD/NAD-bd_sf"/>
</dbReference>
<comment type="caution">
    <text evidence="4">The sequence shown here is derived from an EMBL/GenBank/DDBJ whole genome shotgun (WGS) entry which is preliminary data.</text>
</comment>
<proteinExistence type="inferred from homology"/>
<evidence type="ECO:0000313" key="4">
    <source>
        <dbReference type="EMBL" id="MFD0687236.1"/>
    </source>
</evidence>
<dbReference type="Gene3D" id="3.50.50.60">
    <property type="entry name" value="FAD/NAD(P)-binding domain"/>
    <property type="match status" value="1"/>
</dbReference>
<organism evidence="4 5">
    <name type="scientific">Actinomadura fibrosa</name>
    <dbReference type="NCBI Taxonomy" id="111802"/>
    <lineage>
        <taxon>Bacteria</taxon>
        <taxon>Bacillati</taxon>
        <taxon>Actinomycetota</taxon>
        <taxon>Actinomycetes</taxon>
        <taxon>Streptosporangiales</taxon>
        <taxon>Thermomonosporaceae</taxon>
        <taxon>Actinomadura</taxon>
    </lineage>
</organism>
<keyword evidence="2" id="KW-0503">Monooxygenase</keyword>
<sequence length="483" mass="53125">MYSSDGHVQVLVIGGGPAGSTAAALLARSGLRVRLLERETFPRYHIGESLLASCLSTLRLSGAFEAVQAHGFQTKRGGVFHWKDDKWLLDWSELVDPDAWSWQVDRAAYDDILLRNASRQGAEVIEGATVKDVAFEAGRPVSACWVDREGTIRHTGFDFLVDASGRAGVLARQHFDMRRPHETFQNIAVWGYWDGARALPGGPEGAINVVSAPEGWYWHIPLGGGRYSTGYVTYKRCFAEERPSFADLGAYYHDALGRSADMRRLLEDAVLTGPVRAEQDYSYVSDRFCGPGHIIVGDAACFLDPLLSTGVHLAQYGALVGSAAVATVLHKEMDEAKALTFFDYVYRRAYSRFLVLVSRLYKQYIGMDEYFSHAHGLVHEDSRAGDEAVQSFTRITAGLTDVREARETGRRTLTEALVGEAEDLQDDAAASNVNYMGGLDMSPVWNIWRDPLGPDTVMGDVRIVTSPHFGLAEGFSDPGPFAA</sequence>
<evidence type="ECO:0000256" key="3">
    <source>
        <dbReference type="ARBA" id="ARBA00038396"/>
    </source>
</evidence>
<name>A0ABW2XSD7_9ACTN</name>
<dbReference type="Pfam" id="PF04820">
    <property type="entry name" value="Trp_halogenase"/>
    <property type="match status" value="2"/>
</dbReference>
<evidence type="ECO:0000256" key="2">
    <source>
        <dbReference type="ARBA" id="ARBA00023033"/>
    </source>
</evidence>
<dbReference type="EC" id="1.-.-.-" evidence="4"/>
<dbReference type="InterPro" id="IPR050816">
    <property type="entry name" value="Flavin-dep_Halogenase_NPB"/>
</dbReference>
<accession>A0ABW2XSD7</accession>
<dbReference type="PANTHER" id="PTHR43747:SF5">
    <property type="entry name" value="FAD-BINDING DOMAIN-CONTAINING PROTEIN"/>
    <property type="match status" value="1"/>
</dbReference>
<protein>
    <submittedName>
        <fullName evidence="4">NAD(P)/FAD-dependent oxidoreductase</fullName>
        <ecNumber evidence="4">1.-.-.-</ecNumber>
    </submittedName>
</protein>
<gene>
    <name evidence="4" type="ORF">ACFQZM_22245</name>
</gene>
<keyword evidence="1 4" id="KW-0560">Oxidoreductase</keyword>
<dbReference type="EMBL" id="JBHTGP010000012">
    <property type="protein sequence ID" value="MFD0687236.1"/>
    <property type="molecule type" value="Genomic_DNA"/>
</dbReference>
<dbReference type="PANTHER" id="PTHR43747">
    <property type="entry name" value="FAD-BINDING PROTEIN"/>
    <property type="match status" value="1"/>
</dbReference>
<dbReference type="Proteomes" id="UP001597063">
    <property type="component" value="Unassembled WGS sequence"/>
</dbReference>
<dbReference type="InterPro" id="IPR006905">
    <property type="entry name" value="Flavin_halogenase"/>
</dbReference>
<keyword evidence="5" id="KW-1185">Reference proteome</keyword>
<dbReference type="RefSeq" id="WP_131762647.1">
    <property type="nucleotide sequence ID" value="NZ_CAACUY010000244.1"/>
</dbReference>